<gene>
    <name evidence="1" type="ORF">ACAOBT_LOCUS18578</name>
</gene>
<keyword evidence="2" id="KW-1185">Reference proteome</keyword>
<dbReference type="Proteomes" id="UP001152888">
    <property type="component" value="Unassembled WGS sequence"/>
</dbReference>
<protein>
    <submittedName>
        <fullName evidence="1">Uncharacterized protein</fullName>
    </submittedName>
</protein>
<sequence length="26" mass="3043">MKLFCTYLCDFEVLKFNSVTATKNLI</sequence>
<evidence type="ECO:0000313" key="1">
    <source>
        <dbReference type="EMBL" id="CAH1988615.1"/>
    </source>
</evidence>
<proteinExistence type="predicted"/>
<name>A0A9P0PJY0_ACAOB</name>
<dbReference type="AlphaFoldDB" id="A0A9P0PJY0"/>
<comment type="caution">
    <text evidence="1">The sequence shown here is derived from an EMBL/GenBank/DDBJ whole genome shotgun (WGS) entry which is preliminary data.</text>
</comment>
<reference evidence="1" key="1">
    <citation type="submission" date="2022-03" db="EMBL/GenBank/DDBJ databases">
        <authorList>
            <person name="Sayadi A."/>
        </authorList>
    </citation>
    <scope>NUCLEOTIDE SEQUENCE</scope>
</reference>
<organism evidence="1 2">
    <name type="scientific">Acanthoscelides obtectus</name>
    <name type="common">Bean weevil</name>
    <name type="synonym">Bruchus obtectus</name>
    <dbReference type="NCBI Taxonomy" id="200917"/>
    <lineage>
        <taxon>Eukaryota</taxon>
        <taxon>Metazoa</taxon>
        <taxon>Ecdysozoa</taxon>
        <taxon>Arthropoda</taxon>
        <taxon>Hexapoda</taxon>
        <taxon>Insecta</taxon>
        <taxon>Pterygota</taxon>
        <taxon>Neoptera</taxon>
        <taxon>Endopterygota</taxon>
        <taxon>Coleoptera</taxon>
        <taxon>Polyphaga</taxon>
        <taxon>Cucujiformia</taxon>
        <taxon>Chrysomeloidea</taxon>
        <taxon>Chrysomelidae</taxon>
        <taxon>Bruchinae</taxon>
        <taxon>Bruchini</taxon>
        <taxon>Acanthoscelides</taxon>
    </lineage>
</organism>
<evidence type="ECO:0000313" key="2">
    <source>
        <dbReference type="Proteomes" id="UP001152888"/>
    </source>
</evidence>
<dbReference type="EMBL" id="CAKOFQ010007048">
    <property type="protein sequence ID" value="CAH1988615.1"/>
    <property type="molecule type" value="Genomic_DNA"/>
</dbReference>
<accession>A0A9P0PJY0</accession>